<keyword evidence="1" id="KW-0812">Transmembrane</keyword>
<gene>
    <name evidence="2" type="ORF">XELAEV_18006026mg</name>
</gene>
<keyword evidence="1" id="KW-0472">Membrane</keyword>
<reference evidence="3" key="1">
    <citation type="journal article" date="2016" name="Nature">
        <title>Genome evolution in the allotetraploid frog Xenopus laevis.</title>
        <authorList>
            <person name="Session A.M."/>
            <person name="Uno Y."/>
            <person name="Kwon T."/>
            <person name="Chapman J.A."/>
            <person name="Toyoda A."/>
            <person name="Takahashi S."/>
            <person name="Fukui A."/>
            <person name="Hikosaka A."/>
            <person name="Suzuki A."/>
            <person name="Kondo M."/>
            <person name="van Heeringen S.J."/>
            <person name="Quigley I."/>
            <person name="Heinz S."/>
            <person name="Ogino H."/>
            <person name="Ochi H."/>
            <person name="Hellsten U."/>
            <person name="Lyons J.B."/>
            <person name="Simakov O."/>
            <person name="Putnam N."/>
            <person name="Stites J."/>
            <person name="Kuroki Y."/>
            <person name="Tanaka T."/>
            <person name="Michiue T."/>
            <person name="Watanabe M."/>
            <person name="Bogdanovic O."/>
            <person name="Lister R."/>
            <person name="Georgiou G."/>
            <person name="Paranjpe S.S."/>
            <person name="van Kruijsbergen I."/>
            <person name="Shu S."/>
            <person name="Carlson J."/>
            <person name="Kinoshita T."/>
            <person name="Ohta Y."/>
            <person name="Mawaribuchi S."/>
            <person name="Jenkins J."/>
            <person name="Grimwood J."/>
            <person name="Schmutz J."/>
            <person name="Mitros T."/>
            <person name="Mozaffari S.V."/>
            <person name="Suzuki Y."/>
            <person name="Haramoto Y."/>
            <person name="Yamamoto T.S."/>
            <person name="Takagi C."/>
            <person name="Heald R."/>
            <person name="Miller K."/>
            <person name="Haudenschild C."/>
            <person name="Kitzman J."/>
            <person name="Nakayama T."/>
            <person name="Izutsu Y."/>
            <person name="Robert J."/>
            <person name="Fortriede J."/>
            <person name="Burns K."/>
            <person name="Lotay V."/>
            <person name="Karimi K."/>
            <person name="Yasuoka Y."/>
            <person name="Dichmann D.S."/>
            <person name="Flajnik M.F."/>
            <person name="Houston D.W."/>
            <person name="Shendure J."/>
            <person name="DuPasquier L."/>
            <person name="Vize P.D."/>
            <person name="Zorn A.M."/>
            <person name="Ito M."/>
            <person name="Marcotte E.M."/>
            <person name="Wallingford J.B."/>
            <person name="Ito Y."/>
            <person name="Asashima M."/>
            <person name="Ueno N."/>
            <person name="Matsuda Y."/>
            <person name="Veenstra G.J."/>
            <person name="Fujiyama A."/>
            <person name="Harland R.M."/>
            <person name="Taira M."/>
            <person name="Rokhsar D.S."/>
        </authorList>
    </citation>
    <scope>NUCLEOTIDE SEQUENCE [LARGE SCALE GENOMIC DNA]</scope>
    <source>
        <strain evidence="3">J</strain>
    </source>
</reference>
<organism evidence="2 3">
    <name type="scientific">Xenopus laevis</name>
    <name type="common">African clawed frog</name>
    <dbReference type="NCBI Taxonomy" id="8355"/>
    <lineage>
        <taxon>Eukaryota</taxon>
        <taxon>Metazoa</taxon>
        <taxon>Chordata</taxon>
        <taxon>Craniata</taxon>
        <taxon>Vertebrata</taxon>
        <taxon>Euteleostomi</taxon>
        <taxon>Amphibia</taxon>
        <taxon>Batrachia</taxon>
        <taxon>Anura</taxon>
        <taxon>Pipoidea</taxon>
        <taxon>Pipidae</taxon>
        <taxon>Xenopodinae</taxon>
        <taxon>Xenopus</taxon>
        <taxon>Xenopus</taxon>
    </lineage>
</organism>
<dbReference type="Proteomes" id="UP000694892">
    <property type="component" value="Chromosome 1L"/>
</dbReference>
<sequence>MGLFGSRSRERVEQYDAWTPFSRWRCAGMVALIMFFILIPCLFFPLYHNATSHNNTPAGEHPSFPRNRNL</sequence>
<evidence type="ECO:0000313" key="2">
    <source>
        <dbReference type="EMBL" id="OCU00245.1"/>
    </source>
</evidence>
<proteinExistence type="predicted"/>
<feature type="transmembrane region" description="Helical" evidence="1">
    <location>
        <begin position="26"/>
        <end position="47"/>
    </location>
</feature>
<evidence type="ECO:0000256" key="1">
    <source>
        <dbReference type="SAM" id="Phobius"/>
    </source>
</evidence>
<accession>A0A974DY44</accession>
<name>A0A974DY44_XENLA</name>
<keyword evidence="1" id="KW-1133">Transmembrane helix</keyword>
<dbReference type="AlphaFoldDB" id="A0A974DY44"/>
<evidence type="ECO:0000313" key="3">
    <source>
        <dbReference type="Proteomes" id="UP000694892"/>
    </source>
</evidence>
<protein>
    <submittedName>
        <fullName evidence="2">Uncharacterized protein</fullName>
    </submittedName>
</protein>
<dbReference type="EMBL" id="CM004466">
    <property type="protein sequence ID" value="OCU00245.1"/>
    <property type="molecule type" value="Genomic_DNA"/>
</dbReference>